<feature type="coiled-coil region" evidence="8">
    <location>
        <begin position="1787"/>
        <end position="1821"/>
    </location>
</feature>
<evidence type="ECO:0000256" key="7">
    <source>
        <dbReference type="PROSITE-ProRule" id="PRU00283"/>
    </source>
</evidence>
<feature type="coiled-coil region" evidence="8">
    <location>
        <begin position="1163"/>
        <end position="1274"/>
    </location>
</feature>
<feature type="coiled-coil region" evidence="8">
    <location>
        <begin position="856"/>
        <end position="995"/>
    </location>
</feature>
<comment type="caution">
    <text evidence="11">The sequence shown here is derived from an EMBL/GenBank/DDBJ whole genome shotgun (WGS) entry which is preliminary data.</text>
</comment>
<dbReference type="GO" id="GO:0000278">
    <property type="term" value="P:mitotic cell cycle"/>
    <property type="evidence" value="ECO:0007669"/>
    <property type="project" value="TreeGrafter"/>
</dbReference>
<sequence length="2910" mass="332946">MSDNIKVVVKVRPLISREIEDKLSYQWRVKNNTLYQLDQSGREYGSSFTFDKVYDEKTRTNDVYNDIAKPIVEAATAGINGTIFAYGQTSSGKTYTMSGTERAPGIIPLAVLNLFDIIKNKEDRDFLLRVSYIEIYNETIKDLLDVDNKEKIKIHETYQGGVKVDATEKVTSSPEEVLEVMRQGEANRQIGTTNMNEKSSRSHSIFQITIESREHTSGSGEGGCVNVSTLNLVDLAGSERAGQTGATGLRFKEGTHINKSLSALALVIKQLSEDPNKFANYRDSKLTRILQNSLGGNAKTSIICAVTPAAIEETISTLQFANRAKAIKNKPEVNAVTTNATMIQRLTKKLSKLQYQLESKKSLEQDNRLLQQKIESLQRQILNGFGAGISVDVSRSDRRKTWCAPRRATIDTLPSIEEDIAPTVHRFATPALKYNPAMLSDFRPVQATGQLPLPRVSEEGHITPPPREKKSVNFSDEIIELDSDDDESSRAHCSPYHKCYESSKTPPCVLREKAKEAEKNLQDIVELTERERIYTPSVVEVMEKLEANTVVIVKLQEEVNSLNTKCQDRDAEIKHLKDKITKAEDDIKTVNAQKEDLEKIYKEAETKLTDIEFSFETLRQKAKCREEELLSLLEEKRIDVPKNNNSKQLKAADKEINFMDLSKDISLVNSDNETSIINPNCDETSHLHELVGELQNQLSTKSNLAIELENKICAQDRKIKQLESETTKIQEMFDNIKQKLSAVESENTSLKTTIDHLNSTIKNQKDSFDAVNKDIESYTTLIQELQSKLNNVNSVPLNLDDHIIENMILSEENIIANNDNLRNIIHSLKSAIDARDQEISSLKSESRGNECDNSEGLEKETQLKKLLEEVEDLKQKIHEDSNKIVILTEEICNLTENKTTISQELTDLKAEYNKLEQKYQDSLNEISEFNSYKQQQSKSLEILQKETEQKTEQLECLSETINTLNNDLLKKDNLLSSIEQDKAQFENNVSKLQLVIEKLYNILTLLNGQTISKSVPSELGSLATQLIDGVSSLEVCVLELNTAKESAIANISDLNIKMEEKENKILEYKTKIESLLLDIKNITESHHELDAQNQKLINENTNIKKEIQDKEGQINELEEYKLEIETLKTKNLALSETICDIRGELSNKQIEIDTLQAEYTARFKTIKQDIDIVRDSYEKLEEKNIALTTNMETLTFELENKQKECEDLQEKVLKYSSQLDMFNQNLAEKDSGFVSLQQKESVLVAEVERLNALLNESEHSFESLKKELESQNALYVSNTEKIHKILANKNKEISDQLLYNSEMTLQEKYTEIIRHAVIVAENYVRNEEMLRIILDKATQLTDSFGIDSSFIDEEENFESFNDIPHLLDKISVHFDVLTQKLSESVDIQNRQLEDALAEAKTQIQDLTTNNLKLTTDLSQLQVKSELEIVEINEFKNENSSLKKNLYECNALLKTLQQEVAQKAGEINEMEINMRKFKEEFINLDKELRQRIIKLESENSDLNRQILEFKEGNGITVNDSVPSFTELQNITSSIRKSISNVLDEPAKNKPPSLITLCCSQIIDVLTLNQKENCLTPITSSESLMNSSKEALVFTEKEFKIVQDENNKLKHNLEVLKHANLRLIQEQEEIRHEIKLLIEPSIDLQKKIAKHKTNLSTLTATTYAENKALQSQVKVLQHHHTRFHNVCQKDIPQFKKQLMELYSVLKNESQFKRYSLPDVLDKNTTTSTFKNDSTLDGDLLMLDTNVTLATCNDNTLVGHDQTCFEMTQIDLSTNNVTVMDIEPSVQNHIDILVRDNQKMNDNIAILEEENEKLKEIIDQLKIESAYAPGIPKHNNEVLVQESKSDSERSHVMMRKIDELAEELSTIKKQKEEIVEKYNNLLHEIPSAETLVRKLSTLEKEHNTKLAEITNLTNVISKKNRDLKQLQEENDTLSTQVMENISEADDLKKELDLLKEKLADKCNQLEQESEVKINAESCPQCLAKEKLLNKLVTETETANTQNDSDTSVRYNKICTLQNELLASKEQCKKITEEFATIKNHLERSNLSITHDMDDSMGESNIFTFTKDFEVVNTSSSNYGTNMPKILEEKSSDIYALDKADCLNYYVELTGAEKENLNHDIKIIDVMKKLYHDLIVKHGNEVDNLLNKLKDYEELQQNLHSQIHQISTEYNDKRRDIETVTNTISTIKHSISTINDSLNCNLEPDSNTEFVVKFKEDILKVLDDQFDLKSMNVFETLIENMVSKHQNDLDKSMDQYNELKKHMESLMSELATLNESLKEMKTHLTVTENDYNLLKAQKERVHEISNAVTLDIIKKEKELNDTISKGCQLLLENNIMEHNDIDLSEPATKNITILFEKLVTQHKAQNSTQTAELNKEIENLALEIKNSKVLLDDKELELNMTKQKYENEHKINESVTLDLIHKDKELKKLESVNDEQNKALEKMRNDHDNNIVLMNNLKQEIEILKEVIAKKEIFAKNLENELSSIKLSKSPVDALSEKAHNLEIEVKSLKAANDIILKEKHDLDTNLKTAAETILVNNLELDNLKQEVHELKNSIKESKFIFDDMKSEMDEMTKRMKDTEGKQNMEIIDKYKDLEKKYEDKCKDCSRLEMNIKTHEKTVEIQSSMVKRLQKQKEEDCKKIEELSNKCTTLQQDCDTLQATLISTKEELASLQQIKDTLEVRISLLEGEPEADKGRGSLEKGQLARRRRQSLHDSQRTFSEDRGDEHTKLEQLFAARAAPDDLFMEVDSAGSTPARNSSASSRKHDSFGTRLEHSDKEDEGRPSSVLAARRRRQSAHDLRRSVLPTPTGSPSARQLIDELNSSPQGDHLDVNEMSKLKSTLQSCQQELEELKERYKELDEECETCAEYLQERDKQCTQLLKEKRALEVTVKTYPVNPPSHRINYYTILMMNQPNY</sequence>
<feature type="region of interest" description="Disordered" evidence="9">
    <location>
        <begin position="2743"/>
        <end position="2809"/>
    </location>
</feature>
<dbReference type="InterPro" id="IPR019821">
    <property type="entry name" value="Kinesin_motor_CS"/>
</dbReference>
<dbReference type="Gene3D" id="3.40.850.10">
    <property type="entry name" value="Kinesin motor domain"/>
    <property type="match status" value="1"/>
</dbReference>
<dbReference type="PANTHER" id="PTHR47968">
    <property type="entry name" value="CENTROMERE PROTEIN E"/>
    <property type="match status" value="1"/>
</dbReference>
<dbReference type="InterPro" id="IPR027417">
    <property type="entry name" value="P-loop_NTPase"/>
</dbReference>
<dbReference type="Proteomes" id="UP000653454">
    <property type="component" value="Unassembled WGS sequence"/>
</dbReference>
<dbReference type="PROSITE" id="PS50067">
    <property type="entry name" value="KINESIN_MOTOR_2"/>
    <property type="match status" value="1"/>
</dbReference>
<dbReference type="SMART" id="SM00129">
    <property type="entry name" value="KISc"/>
    <property type="match status" value="1"/>
</dbReference>
<protein>
    <submittedName>
        <fullName evidence="11">(diamondback moth) hypothetical protein</fullName>
    </submittedName>
</protein>
<evidence type="ECO:0000313" key="11">
    <source>
        <dbReference type="EMBL" id="CAG9090456.1"/>
    </source>
</evidence>
<dbReference type="EMBL" id="CAJHNJ030000002">
    <property type="protein sequence ID" value="CAG9090456.1"/>
    <property type="molecule type" value="Genomic_DNA"/>
</dbReference>
<evidence type="ECO:0000256" key="8">
    <source>
        <dbReference type="SAM" id="Coils"/>
    </source>
</evidence>
<feature type="coiled-coil region" evidence="8">
    <location>
        <begin position="1597"/>
        <end position="1624"/>
    </location>
</feature>
<feature type="binding site" evidence="7">
    <location>
        <begin position="87"/>
        <end position="94"/>
    </location>
    <ligand>
        <name>ATP</name>
        <dbReference type="ChEBI" id="CHEBI:30616"/>
    </ligand>
</feature>
<evidence type="ECO:0000256" key="2">
    <source>
        <dbReference type="ARBA" id="ARBA00022741"/>
    </source>
</evidence>
<evidence type="ECO:0000256" key="9">
    <source>
        <dbReference type="SAM" id="MobiDB-lite"/>
    </source>
</evidence>
<evidence type="ECO:0000256" key="1">
    <source>
        <dbReference type="ARBA" id="ARBA00004245"/>
    </source>
</evidence>
<feature type="compositionally biased region" description="Polar residues" evidence="9">
    <location>
        <begin position="2745"/>
        <end position="2756"/>
    </location>
</feature>
<feature type="compositionally biased region" description="Basic and acidic residues" evidence="9">
    <location>
        <begin position="2758"/>
        <end position="2777"/>
    </location>
</feature>
<feature type="compositionally biased region" description="Basic and acidic residues" evidence="9">
    <location>
        <begin position="2706"/>
        <end position="2722"/>
    </location>
</feature>
<dbReference type="GO" id="GO:0005874">
    <property type="term" value="C:microtubule"/>
    <property type="evidence" value="ECO:0007669"/>
    <property type="project" value="TreeGrafter"/>
</dbReference>
<gene>
    <name evidence="11" type="ORF">PLXY2_LOCUS672</name>
</gene>
<dbReference type="SUPFAM" id="SSF52540">
    <property type="entry name" value="P-loop containing nucleoside triphosphate hydrolases"/>
    <property type="match status" value="1"/>
</dbReference>
<organism evidence="11 12">
    <name type="scientific">Plutella xylostella</name>
    <name type="common">Diamondback moth</name>
    <name type="synonym">Plutella maculipennis</name>
    <dbReference type="NCBI Taxonomy" id="51655"/>
    <lineage>
        <taxon>Eukaryota</taxon>
        <taxon>Metazoa</taxon>
        <taxon>Ecdysozoa</taxon>
        <taxon>Arthropoda</taxon>
        <taxon>Hexapoda</taxon>
        <taxon>Insecta</taxon>
        <taxon>Pterygota</taxon>
        <taxon>Neoptera</taxon>
        <taxon>Endopterygota</taxon>
        <taxon>Lepidoptera</taxon>
        <taxon>Glossata</taxon>
        <taxon>Ditrysia</taxon>
        <taxon>Yponomeutoidea</taxon>
        <taxon>Plutellidae</taxon>
        <taxon>Plutella</taxon>
    </lineage>
</organism>
<feature type="region of interest" description="Disordered" evidence="9">
    <location>
        <begin position="483"/>
        <end position="503"/>
    </location>
</feature>
<dbReference type="PROSITE" id="PS00411">
    <property type="entry name" value="KINESIN_MOTOR_1"/>
    <property type="match status" value="1"/>
</dbReference>
<comment type="similarity">
    <text evidence="7">Belongs to the TRAFAC class myosin-kinesin ATPase superfamily. Kinesin family.</text>
</comment>
<dbReference type="GO" id="GO:0007018">
    <property type="term" value="P:microtubule-based movement"/>
    <property type="evidence" value="ECO:0007669"/>
    <property type="project" value="InterPro"/>
</dbReference>
<keyword evidence="2 7" id="KW-0547">Nucleotide-binding</keyword>
<feature type="domain" description="Kinesin motor" evidence="10">
    <location>
        <begin position="4"/>
        <end position="327"/>
    </location>
</feature>
<evidence type="ECO:0000313" key="12">
    <source>
        <dbReference type="Proteomes" id="UP000653454"/>
    </source>
</evidence>
<dbReference type="CDD" id="cd01374">
    <property type="entry name" value="KISc_CENP_E"/>
    <property type="match status" value="1"/>
</dbReference>
<feature type="region of interest" description="Disordered" evidence="9">
    <location>
        <begin position="2686"/>
        <end position="2722"/>
    </location>
</feature>
<proteinExistence type="inferred from homology"/>
<dbReference type="GO" id="GO:0003777">
    <property type="term" value="F:microtubule motor activity"/>
    <property type="evidence" value="ECO:0007669"/>
    <property type="project" value="InterPro"/>
</dbReference>
<feature type="coiled-coil region" evidence="8">
    <location>
        <begin position="691"/>
        <end position="739"/>
    </location>
</feature>
<keyword evidence="4 8" id="KW-0175">Coiled coil</keyword>
<dbReference type="PANTHER" id="PTHR47968:SF75">
    <property type="entry name" value="CENTROMERE-ASSOCIATED PROTEIN E"/>
    <property type="match status" value="1"/>
</dbReference>
<keyword evidence="6" id="KW-0963">Cytoplasm</keyword>
<keyword evidence="12" id="KW-1185">Reference proteome</keyword>
<feature type="coiled-coil region" evidence="8">
    <location>
        <begin position="1906"/>
        <end position="1972"/>
    </location>
</feature>
<keyword evidence="6" id="KW-0206">Cytoskeleton</keyword>
<feature type="coiled-coil region" evidence="8">
    <location>
        <begin position="1854"/>
        <end position="1881"/>
    </location>
</feature>
<dbReference type="Pfam" id="PF00225">
    <property type="entry name" value="Kinesin"/>
    <property type="match status" value="1"/>
</dbReference>
<evidence type="ECO:0000259" key="10">
    <source>
        <dbReference type="PROSITE" id="PS50067"/>
    </source>
</evidence>
<feature type="coiled-coil region" evidence="8">
    <location>
        <begin position="2829"/>
        <end position="2863"/>
    </location>
</feature>
<comment type="subcellular location">
    <subcellularLocation>
        <location evidence="1">Cytoplasm</location>
        <location evidence="1">Cytoskeleton</location>
    </subcellularLocation>
</comment>
<feature type="coiled-coil region" evidence="8">
    <location>
        <begin position="2238"/>
        <end position="2279"/>
    </location>
</feature>
<evidence type="ECO:0000256" key="3">
    <source>
        <dbReference type="ARBA" id="ARBA00022840"/>
    </source>
</evidence>
<evidence type="ECO:0000256" key="5">
    <source>
        <dbReference type="ARBA" id="ARBA00023175"/>
    </source>
</evidence>
<dbReference type="PRINTS" id="PR00380">
    <property type="entry name" value="KINESINHEAVY"/>
</dbReference>
<evidence type="ECO:0000256" key="6">
    <source>
        <dbReference type="ARBA" id="ARBA00023212"/>
    </source>
</evidence>
<accession>A0A8S4D4R1</accession>
<feature type="coiled-coil region" evidence="8">
    <location>
        <begin position="2131"/>
        <end position="2165"/>
    </location>
</feature>
<feature type="coiled-coil region" evidence="8">
    <location>
        <begin position="2418"/>
        <end position="2684"/>
    </location>
</feature>
<name>A0A8S4D4R1_PLUXY</name>
<dbReference type="InterPro" id="IPR001752">
    <property type="entry name" value="Kinesin_motor_dom"/>
</dbReference>
<feature type="coiled-coil region" evidence="8">
    <location>
        <begin position="343"/>
        <end position="380"/>
    </location>
</feature>
<dbReference type="GO" id="GO:0008017">
    <property type="term" value="F:microtubule binding"/>
    <property type="evidence" value="ECO:0007669"/>
    <property type="project" value="InterPro"/>
</dbReference>
<feature type="coiled-coil region" evidence="8">
    <location>
        <begin position="1382"/>
        <end position="1423"/>
    </location>
</feature>
<dbReference type="Gene3D" id="1.10.287.1490">
    <property type="match status" value="2"/>
</dbReference>
<reference evidence="11" key="1">
    <citation type="submission" date="2020-11" db="EMBL/GenBank/DDBJ databases">
        <authorList>
            <person name="Whiteford S."/>
        </authorList>
    </citation>
    <scope>NUCLEOTIDE SEQUENCE</scope>
</reference>
<dbReference type="GO" id="GO:0005524">
    <property type="term" value="F:ATP binding"/>
    <property type="evidence" value="ECO:0007669"/>
    <property type="project" value="UniProtKB-UniRule"/>
</dbReference>
<dbReference type="FunFam" id="3.40.850.10:FF:000177">
    <property type="entry name" value="Kinesin-like protein"/>
    <property type="match status" value="1"/>
</dbReference>
<dbReference type="InterPro" id="IPR036961">
    <property type="entry name" value="Kinesin_motor_dom_sf"/>
</dbReference>
<keyword evidence="3 7" id="KW-0067">ATP-binding</keyword>
<feature type="coiled-coil region" evidence="8">
    <location>
        <begin position="2366"/>
        <end position="2393"/>
    </location>
</feature>
<feature type="coiled-coil region" evidence="8">
    <location>
        <begin position="768"/>
        <end position="795"/>
    </location>
</feature>
<dbReference type="InterPro" id="IPR027640">
    <property type="entry name" value="Kinesin-like_fam"/>
</dbReference>
<feature type="coiled-coil region" evidence="8">
    <location>
        <begin position="1452"/>
        <end position="1511"/>
    </location>
</feature>
<feature type="coiled-coil region" evidence="8">
    <location>
        <begin position="1044"/>
        <end position="1137"/>
    </location>
</feature>
<keyword evidence="5 7" id="KW-0505">Motor protein</keyword>
<feature type="coiled-coil region" evidence="8">
    <location>
        <begin position="510"/>
        <end position="635"/>
    </location>
</feature>
<evidence type="ECO:0000256" key="4">
    <source>
        <dbReference type="ARBA" id="ARBA00023054"/>
    </source>
</evidence>